<gene>
    <name evidence="2" type="ORF">AKG39_14270</name>
</gene>
<keyword evidence="3" id="KW-1185">Reference proteome</keyword>
<dbReference type="InterPro" id="IPR009476">
    <property type="entry name" value="DUF1097"/>
</dbReference>
<feature type="transmembrane region" description="Helical" evidence="1">
    <location>
        <begin position="101"/>
        <end position="121"/>
    </location>
</feature>
<name>A0A0L6TY55_9FIRM</name>
<feature type="transmembrane region" description="Helical" evidence="1">
    <location>
        <begin position="64"/>
        <end position="94"/>
    </location>
</feature>
<dbReference type="PATRIC" id="fig|52689.4.peg.2230"/>
<protein>
    <recommendedName>
        <fullName evidence="4">DUF1097 domain-containing protein</fullName>
    </recommendedName>
</protein>
<evidence type="ECO:0000313" key="2">
    <source>
        <dbReference type="EMBL" id="KNZ41002.1"/>
    </source>
</evidence>
<dbReference type="STRING" id="52689.AKG39_14270"/>
<dbReference type="RefSeq" id="WP_050741079.1">
    <property type="nucleotide sequence ID" value="NZ_LGYO01000039.1"/>
</dbReference>
<dbReference type="AlphaFoldDB" id="A0A0L6TY55"/>
<comment type="caution">
    <text evidence="2">The sequence shown here is derived from an EMBL/GenBank/DDBJ whole genome shotgun (WGS) entry which is preliminary data.</text>
</comment>
<evidence type="ECO:0000313" key="3">
    <source>
        <dbReference type="Proteomes" id="UP000036873"/>
    </source>
</evidence>
<evidence type="ECO:0000256" key="1">
    <source>
        <dbReference type="SAM" id="Phobius"/>
    </source>
</evidence>
<dbReference type="Proteomes" id="UP000036873">
    <property type="component" value="Unassembled WGS sequence"/>
</dbReference>
<dbReference type="EMBL" id="LGYO01000039">
    <property type="protein sequence ID" value="KNZ41002.1"/>
    <property type="molecule type" value="Genomic_DNA"/>
</dbReference>
<feature type="transmembrane region" description="Helical" evidence="1">
    <location>
        <begin position="12"/>
        <end position="36"/>
    </location>
</feature>
<reference evidence="3" key="1">
    <citation type="submission" date="2015-07" db="EMBL/GenBank/DDBJ databases">
        <title>Draft genome sequence of Acetobacterium bakii DSM 8293, a potential psychrophilic chemical producer through syngas fermentation.</title>
        <authorList>
            <person name="Song Y."/>
            <person name="Hwang S."/>
            <person name="Cho B.-K."/>
        </authorList>
    </citation>
    <scope>NUCLEOTIDE SEQUENCE [LARGE SCALE GENOMIC DNA]</scope>
    <source>
        <strain evidence="3">DSM 8239</strain>
    </source>
</reference>
<keyword evidence="1" id="KW-0812">Transmembrane</keyword>
<organism evidence="2 3">
    <name type="scientific">Acetobacterium bakii</name>
    <dbReference type="NCBI Taxonomy" id="52689"/>
    <lineage>
        <taxon>Bacteria</taxon>
        <taxon>Bacillati</taxon>
        <taxon>Bacillota</taxon>
        <taxon>Clostridia</taxon>
        <taxon>Eubacteriales</taxon>
        <taxon>Eubacteriaceae</taxon>
        <taxon>Acetobacterium</taxon>
    </lineage>
</organism>
<accession>A0A0L6TY55</accession>
<keyword evidence="1" id="KW-1133">Transmembrane helix</keyword>
<keyword evidence="1" id="KW-0472">Membrane</keyword>
<evidence type="ECO:0008006" key="4">
    <source>
        <dbReference type="Google" id="ProtNLM"/>
    </source>
</evidence>
<proteinExistence type="predicted"/>
<dbReference type="Pfam" id="PF06496">
    <property type="entry name" value="DUF1097"/>
    <property type="match status" value="1"/>
</dbReference>
<sequence>MGYLVAIGLTAGVIAGIFTHLAFIAAVLPVIVWVAFAGEASFFAAGGKNLGFVKGLASNLAGVFWAYFIFFIVGAWASPLAMGVAVFIAVLMMCIQAKIDILSFIPGAFIGAACLFGTASAEFPTGNILGVVIALALGAAMGWVAEKAAGPIAGLIGKKYPEKAAEEQKA</sequence>
<feature type="transmembrane region" description="Helical" evidence="1">
    <location>
        <begin position="127"/>
        <end position="145"/>
    </location>
</feature>